<dbReference type="AlphaFoldDB" id="X1GIK2"/>
<protein>
    <submittedName>
        <fullName evidence="1">Uncharacterized protein</fullName>
    </submittedName>
</protein>
<organism evidence="1">
    <name type="scientific">marine sediment metagenome</name>
    <dbReference type="NCBI Taxonomy" id="412755"/>
    <lineage>
        <taxon>unclassified sequences</taxon>
        <taxon>metagenomes</taxon>
        <taxon>ecological metagenomes</taxon>
    </lineage>
</organism>
<dbReference type="SUPFAM" id="SSF52096">
    <property type="entry name" value="ClpP/crotonase"/>
    <property type="match status" value="1"/>
</dbReference>
<dbReference type="Gene3D" id="3.30.300.220">
    <property type="match status" value="1"/>
</dbReference>
<proteinExistence type="predicted"/>
<name>X1GIK2_9ZZZZ</name>
<comment type="caution">
    <text evidence="1">The sequence shown here is derived from an EMBL/GenBank/DDBJ whole genome shotgun (WGS) entry which is preliminary data.</text>
</comment>
<dbReference type="InterPro" id="IPR029045">
    <property type="entry name" value="ClpP/crotonase-like_dom_sf"/>
</dbReference>
<evidence type="ECO:0000313" key="1">
    <source>
        <dbReference type="EMBL" id="GAH44670.1"/>
    </source>
</evidence>
<accession>X1GIK2</accession>
<gene>
    <name evidence="1" type="ORF">S03H2_17006</name>
</gene>
<reference evidence="1" key="1">
    <citation type="journal article" date="2014" name="Front. Microbiol.">
        <title>High frequency of phylogenetically diverse reductive dehalogenase-homologous genes in deep subseafloor sedimentary metagenomes.</title>
        <authorList>
            <person name="Kawai M."/>
            <person name="Futagami T."/>
            <person name="Toyoda A."/>
            <person name="Takaki Y."/>
            <person name="Nishi S."/>
            <person name="Hori S."/>
            <person name="Arai W."/>
            <person name="Tsubouchi T."/>
            <person name="Morono Y."/>
            <person name="Uchiyama I."/>
            <person name="Ito T."/>
            <person name="Fujiyama A."/>
            <person name="Inagaki F."/>
            <person name="Takami H."/>
        </authorList>
    </citation>
    <scope>NUCLEOTIDE SEQUENCE</scope>
    <source>
        <strain evidence="1">Expedition CK06-06</strain>
    </source>
</reference>
<sequence length="41" mass="4786">MSSEKLIVQKEERIAWLTFNRPEIHNAMDRTQGPIGKVTFL</sequence>
<dbReference type="EMBL" id="BARU01008741">
    <property type="protein sequence ID" value="GAH44670.1"/>
    <property type="molecule type" value="Genomic_DNA"/>
</dbReference>